<keyword evidence="2" id="KW-1185">Reference proteome</keyword>
<accession>A0ABT6IF73</accession>
<name>A0ABT6IF73_9PSED</name>
<dbReference type="Proteomes" id="UP001157461">
    <property type="component" value="Unassembled WGS sequence"/>
</dbReference>
<comment type="caution">
    <text evidence="1">The sequence shown here is derived from an EMBL/GenBank/DDBJ whole genome shotgun (WGS) entry which is preliminary data.</text>
</comment>
<dbReference type="Pfam" id="PF11112">
    <property type="entry name" value="PyocinActivator"/>
    <property type="match status" value="1"/>
</dbReference>
<dbReference type="InterPro" id="IPR020518">
    <property type="entry name" value="Tscrpt_reg_PrtN"/>
</dbReference>
<reference evidence="1 2" key="1">
    <citation type="submission" date="2022-10" db="EMBL/GenBank/DDBJ databases">
        <title>A novel Pseudomonas species, isolated from Passiflora incarnata leaves.</title>
        <authorList>
            <person name="Cueva-Yesquen L.G."/>
            <person name="Fantinatti-Garboggini F."/>
        </authorList>
    </citation>
    <scope>NUCLEOTIDE SEQUENCE [LARGE SCALE GENOMIC DNA]</scope>
    <source>
        <strain evidence="1 2">CBMAI 2609</strain>
    </source>
</reference>
<dbReference type="RefSeq" id="WP_280307470.1">
    <property type="nucleotide sequence ID" value="NZ_JAPDIQ010000003.1"/>
</dbReference>
<sequence>MNTLFLLMAQYQGAAVVPLERLCTDYFSHLTPTKLRSKIIAGVIDLPLVRIENSQKAVQGVHLADLARYLDLQREQAVRENDKLHNRAN</sequence>
<proteinExistence type="predicted"/>
<protein>
    <submittedName>
        <fullName evidence="1">Pyocin activator PrtN family protein</fullName>
    </submittedName>
</protein>
<gene>
    <name evidence="1" type="ORF">OMP44_09195</name>
</gene>
<organism evidence="1 2">
    <name type="scientific">Pseudomonas flavocrustae</name>
    <dbReference type="NCBI Taxonomy" id="2991719"/>
    <lineage>
        <taxon>Bacteria</taxon>
        <taxon>Pseudomonadati</taxon>
        <taxon>Pseudomonadota</taxon>
        <taxon>Gammaproteobacteria</taxon>
        <taxon>Pseudomonadales</taxon>
        <taxon>Pseudomonadaceae</taxon>
        <taxon>Pseudomonas</taxon>
    </lineage>
</organism>
<evidence type="ECO:0000313" key="1">
    <source>
        <dbReference type="EMBL" id="MDH4763071.1"/>
    </source>
</evidence>
<dbReference type="EMBL" id="JAPDIQ010000003">
    <property type="protein sequence ID" value="MDH4763071.1"/>
    <property type="molecule type" value="Genomic_DNA"/>
</dbReference>
<evidence type="ECO:0000313" key="2">
    <source>
        <dbReference type="Proteomes" id="UP001157461"/>
    </source>
</evidence>